<organism evidence="2 3">
    <name type="scientific">Mycena maculata</name>
    <dbReference type="NCBI Taxonomy" id="230809"/>
    <lineage>
        <taxon>Eukaryota</taxon>
        <taxon>Fungi</taxon>
        <taxon>Dikarya</taxon>
        <taxon>Basidiomycota</taxon>
        <taxon>Agaricomycotina</taxon>
        <taxon>Agaricomycetes</taxon>
        <taxon>Agaricomycetidae</taxon>
        <taxon>Agaricales</taxon>
        <taxon>Marasmiineae</taxon>
        <taxon>Mycenaceae</taxon>
        <taxon>Mycena</taxon>
    </lineage>
</organism>
<feature type="compositionally biased region" description="Basic and acidic residues" evidence="1">
    <location>
        <begin position="329"/>
        <end position="348"/>
    </location>
</feature>
<evidence type="ECO:0000256" key="1">
    <source>
        <dbReference type="SAM" id="MobiDB-lite"/>
    </source>
</evidence>
<proteinExistence type="predicted"/>
<evidence type="ECO:0000313" key="3">
    <source>
        <dbReference type="Proteomes" id="UP001215280"/>
    </source>
</evidence>
<accession>A0AAD7NBL3</accession>
<feature type="region of interest" description="Disordered" evidence="1">
    <location>
        <begin position="292"/>
        <end position="359"/>
    </location>
</feature>
<gene>
    <name evidence="2" type="ORF">DFH07DRAFT_773985</name>
</gene>
<dbReference type="Proteomes" id="UP001215280">
    <property type="component" value="Unassembled WGS sequence"/>
</dbReference>
<feature type="compositionally biased region" description="Basic and acidic residues" evidence="1">
    <location>
        <begin position="75"/>
        <end position="94"/>
    </location>
</feature>
<evidence type="ECO:0000313" key="2">
    <source>
        <dbReference type="EMBL" id="KAJ7753969.1"/>
    </source>
</evidence>
<dbReference type="EMBL" id="JARJLG010000069">
    <property type="protein sequence ID" value="KAJ7753969.1"/>
    <property type="molecule type" value="Genomic_DNA"/>
</dbReference>
<name>A0AAD7NBL3_9AGAR</name>
<reference evidence="2" key="1">
    <citation type="submission" date="2023-03" db="EMBL/GenBank/DDBJ databases">
        <title>Massive genome expansion in bonnet fungi (Mycena s.s.) driven by repeated elements and novel gene families across ecological guilds.</title>
        <authorList>
            <consortium name="Lawrence Berkeley National Laboratory"/>
            <person name="Harder C.B."/>
            <person name="Miyauchi S."/>
            <person name="Viragh M."/>
            <person name="Kuo A."/>
            <person name="Thoen E."/>
            <person name="Andreopoulos B."/>
            <person name="Lu D."/>
            <person name="Skrede I."/>
            <person name="Drula E."/>
            <person name="Henrissat B."/>
            <person name="Morin E."/>
            <person name="Kohler A."/>
            <person name="Barry K."/>
            <person name="LaButti K."/>
            <person name="Morin E."/>
            <person name="Salamov A."/>
            <person name="Lipzen A."/>
            <person name="Mereny Z."/>
            <person name="Hegedus B."/>
            <person name="Baldrian P."/>
            <person name="Stursova M."/>
            <person name="Weitz H."/>
            <person name="Taylor A."/>
            <person name="Grigoriev I.V."/>
            <person name="Nagy L.G."/>
            <person name="Martin F."/>
            <person name="Kauserud H."/>
        </authorList>
    </citation>
    <scope>NUCLEOTIDE SEQUENCE</scope>
    <source>
        <strain evidence="2">CBHHK188m</strain>
    </source>
</reference>
<dbReference type="AlphaFoldDB" id="A0AAD7NBL3"/>
<protein>
    <submittedName>
        <fullName evidence="2">Uncharacterized protein</fullName>
    </submittedName>
</protein>
<keyword evidence="3" id="KW-1185">Reference proteome</keyword>
<feature type="region of interest" description="Disordered" evidence="1">
    <location>
        <begin position="75"/>
        <end position="96"/>
    </location>
</feature>
<sequence>MENRASIHATRAYEEHLQNGNTPPITTDIGKKLRAFYAYSTDELEKMITSEPSCTQVVAPLPPKLLQYLLEEREKRSKATEKKKEEEKEAKEKGTALAGSMVMSNVTKANVLTCPTVSTPETLQAAIKYRLHPSLFWFTDPRLIWAMIKNTTINAAPEKSLLDIPKMKTIWGSDDTAEGHDVLDWTNTSDNFLTALKTLCAAPDANNPSSYAIEMGKHQDFFRAMDDFRSHFLVWYPVEKKLRNKILDNNMAFDEAYWTSQVDGILNAWKAAKDVSGGAAATIPAKMSDLATHPAAHRQQYRQQPRGGDHYRPTYALPRVSDNGWQGRDSFRDRRRDVPARDSSRDNGRVAPARDYFRDNTEEPRRGIVCLVCAEPHTLQNHPQAKTDLRAMPYTKDELSKRRARQTESARGFVSVGTWESRATVLTTLPLSASMSVAYAEELTTQPCQDTHDADDTKTE</sequence>
<comment type="caution">
    <text evidence="2">The sequence shown here is derived from an EMBL/GenBank/DDBJ whole genome shotgun (WGS) entry which is preliminary data.</text>
</comment>